<evidence type="ECO:0000256" key="1">
    <source>
        <dbReference type="ARBA" id="ARBA00023125"/>
    </source>
</evidence>
<dbReference type="InterPro" id="IPR047057">
    <property type="entry name" value="MerR_fam"/>
</dbReference>
<gene>
    <name evidence="3" type="ORF">ACFOZ4_35720</name>
</gene>
<feature type="domain" description="HTH merR-type" evidence="2">
    <location>
        <begin position="122"/>
        <end position="188"/>
    </location>
</feature>
<dbReference type="PANTHER" id="PTHR30204:SF93">
    <property type="entry name" value="HTH MERR-TYPE DOMAIN-CONTAINING PROTEIN"/>
    <property type="match status" value="1"/>
</dbReference>
<organism evidence="3 4">
    <name type="scientific">Hamadaea flava</name>
    <dbReference type="NCBI Taxonomy" id="1742688"/>
    <lineage>
        <taxon>Bacteria</taxon>
        <taxon>Bacillati</taxon>
        <taxon>Actinomycetota</taxon>
        <taxon>Actinomycetes</taxon>
        <taxon>Micromonosporales</taxon>
        <taxon>Micromonosporaceae</taxon>
        <taxon>Hamadaea</taxon>
    </lineage>
</organism>
<dbReference type="RefSeq" id="WP_253762567.1">
    <property type="nucleotide sequence ID" value="NZ_JAMZDZ010000001.1"/>
</dbReference>
<proteinExistence type="predicted"/>
<dbReference type="Pfam" id="PF13411">
    <property type="entry name" value="MerR_1"/>
    <property type="match status" value="1"/>
</dbReference>
<dbReference type="EMBL" id="JBHSAY010000028">
    <property type="protein sequence ID" value="MFC4135984.1"/>
    <property type="molecule type" value="Genomic_DNA"/>
</dbReference>
<dbReference type="PROSITE" id="PS50937">
    <property type="entry name" value="HTH_MERR_2"/>
    <property type="match status" value="2"/>
</dbReference>
<dbReference type="CDD" id="cd04773">
    <property type="entry name" value="HTH_TioE_rpt2"/>
    <property type="match status" value="1"/>
</dbReference>
<dbReference type="SUPFAM" id="SSF46955">
    <property type="entry name" value="Putative DNA-binding domain"/>
    <property type="match status" value="2"/>
</dbReference>
<feature type="domain" description="HTH merR-type" evidence="2">
    <location>
        <begin position="11"/>
        <end position="53"/>
    </location>
</feature>
<evidence type="ECO:0000313" key="4">
    <source>
        <dbReference type="Proteomes" id="UP001595816"/>
    </source>
</evidence>
<protein>
    <submittedName>
        <fullName evidence="3">TioE family transcriptional regulator</fullName>
    </submittedName>
</protein>
<dbReference type="InterPro" id="IPR000551">
    <property type="entry name" value="MerR-type_HTH_dom"/>
</dbReference>
<accession>A0ABV8M073</accession>
<dbReference type="InterPro" id="IPR009061">
    <property type="entry name" value="DNA-bd_dom_put_sf"/>
</dbReference>
<sequence>MGSPRLRPVDLAREHGLSTQAVRNYEDASILPPAQRSAYGYRAYSATHARALRAFLALVPGFGHATATAIMQAVNEQRVEQALELIDAGHAQLRQDRQTLTAVEHALRDLAGPEPATGSSFVGPLARRLGVRPATLRKWERAGLLRPHRDRTTGYRVYAAADIRDAQLAHQLRRGGYPLDRIALLLDQVRTAGGVEPLEATLADWRARLTRRGRAMLAGAGRLDAYLSIEQPDGHAGASS</sequence>
<dbReference type="Pfam" id="PF00376">
    <property type="entry name" value="MerR"/>
    <property type="match status" value="1"/>
</dbReference>
<reference evidence="4" key="1">
    <citation type="journal article" date="2019" name="Int. J. Syst. Evol. Microbiol.">
        <title>The Global Catalogue of Microorganisms (GCM) 10K type strain sequencing project: providing services to taxonomists for standard genome sequencing and annotation.</title>
        <authorList>
            <consortium name="The Broad Institute Genomics Platform"/>
            <consortium name="The Broad Institute Genome Sequencing Center for Infectious Disease"/>
            <person name="Wu L."/>
            <person name="Ma J."/>
        </authorList>
    </citation>
    <scope>NUCLEOTIDE SEQUENCE [LARGE SCALE GENOMIC DNA]</scope>
    <source>
        <strain evidence="4">CGMCC 4.7289</strain>
    </source>
</reference>
<evidence type="ECO:0000259" key="2">
    <source>
        <dbReference type="PROSITE" id="PS50937"/>
    </source>
</evidence>
<keyword evidence="1" id="KW-0238">DNA-binding</keyword>
<comment type="caution">
    <text evidence="3">The sequence shown here is derived from an EMBL/GenBank/DDBJ whole genome shotgun (WGS) entry which is preliminary data.</text>
</comment>
<dbReference type="Proteomes" id="UP001595816">
    <property type="component" value="Unassembled WGS sequence"/>
</dbReference>
<dbReference type="SMART" id="SM00422">
    <property type="entry name" value="HTH_MERR"/>
    <property type="match status" value="2"/>
</dbReference>
<dbReference type="Gene3D" id="1.10.1660.10">
    <property type="match status" value="2"/>
</dbReference>
<keyword evidence="4" id="KW-1185">Reference proteome</keyword>
<evidence type="ECO:0000313" key="3">
    <source>
        <dbReference type="EMBL" id="MFC4135984.1"/>
    </source>
</evidence>
<name>A0ABV8M073_9ACTN</name>
<dbReference type="PANTHER" id="PTHR30204">
    <property type="entry name" value="REDOX-CYCLING DRUG-SENSING TRANSCRIPTIONAL ACTIVATOR SOXR"/>
    <property type="match status" value="1"/>
</dbReference>